<dbReference type="SUPFAM" id="SSF54292">
    <property type="entry name" value="2Fe-2S ferredoxin-like"/>
    <property type="match status" value="1"/>
</dbReference>
<evidence type="ECO:0000256" key="1">
    <source>
        <dbReference type="ARBA" id="ARBA00023002"/>
    </source>
</evidence>
<name>A0A934IRY0_9HYPH</name>
<dbReference type="Pfam" id="PF13510">
    <property type="entry name" value="Fer2_4"/>
    <property type="match status" value="1"/>
</dbReference>
<evidence type="ECO:0000313" key="2">
    <source>
        <dbReference type="EMBL" id="MBJ3776559.1"/>
    </source>
</evidence>
<reference evidence="2" key="1">
    <citation type="submission" date="2020-12" db="EMBL/GenBank/DDBJ databases">
        <title>Bacterial taxonomy.</title>
        <authorList>
            <person name="Pan X."/>
        </authorList>
    </citation>
    <scope>NUCLEOTIDE SEQUENCE</scope>
    <source>
        <strain evidence="2">B2012</strain>
    </source>
</reference>
<keyword evidence="3" id="KW-1185">Reference proteome</keyword>
<proteinExistence type="predicted"/>
<dbReference type="InterPro" id="IPR042204">
    <property type="entry name" value="2Fe-2S-bd_N"/>
</dbReference>
<dbReference type="GO" id="GO:0051536">
    <property type="term" value="F:iron-sulfur cluster binding"/>
    <property type="evidence" value="ECO:0007669"/>
    <property type="project" value="InterPro"/>
</dbReference>
<dbReference type="Gene3D" id="3.10.20.440">
    <property type="entry name" value="2Fe-2S iron-sulphur cluster binding domain, sarcosine oxidase, alpha subunit, N-terminal domain"/>
    <property type="match status" value="1"/>
</dbReference>
<dbReference type="Proteomes" id="UP000609531">
    <property type="component" value="Unassembled WGS sequence"/>
</dbReference>
<dbReference type="AlphaFoldDB" id="A0A934IRY0"/>
<sequence>MFEPIDDGAAGHVTVTLDGVAVTADARESVAALLLRTPPHLARPPMAGGTAHAPFCQMGACFECLARVDGIRVRTCLVPVREGMVIERGGPEAQS</sequence>
<protein>
    <submittedName>
        <fullName evidence="2">(2Fe-2S)-binding protein</fullName>
    </submittedName>
</protein>
<gene>
    <name evidence="2" type="ORF">JCR33_12710</name>
</gene>
<comment type="caution">
    <text evidence="2">The sequence shown here is derived from an EMBL/GenBank/DDBJ whole genome shotgun (WGS) entry which is preliminary data.</text>
</comment>
<dbReference type="RefSeq" id="WP_198882465.1">
    <property type="nucleotide sequence ID" value="NZ_JAEKJA010000010.1"/>
</dbReference>
<dbReference type="GO" id="GO:0016491">
    <property type="term" value="F:oxidoreductase activity"/>
    <property type="evidence" value="ECO:0007669"/>
    <property type="project" value="UniProtKB-KW"/>
</dbReference>
<dbReference type="EMBL" id="JAEKJA010000010">
    <property type="protein sequence ID" value="MBJ3776559.1"/>
    <property type="molecule type" value="Genomic_DNA"/>
</dbReference>
<keyword evidence="1" id="KW-0560">Oxidoreductase</keyword>
<accession>A0A934IRY0</accession>
<organism evidence="2 3">
    <name type="scientific">Acuticoccus mangrovi</name>
    <dbReference type="NCBI Taxonomy" id="2796142"/>
    <lineage>
        <taxon>Bacteria</taxon>
        <taxon>Pseudomonadati</taxon>
        <taxon>Pseudomonadota</taxon>
        <taxon>Alphaproteobacteria</taxon>
        <taxon>Hyphomicrobiales</taxon>
        <taxon>Amorphaceae</taxon>
        <taxon>Acuticoccus</taxon>
    </lineage>
</organism>
<evidence type="ECO:0000313" key="3">
    <source>
        <dbReference type="Proteomes" id="UP000609531"/>
    </source>
</evidence>
<dbReference type="InterPro" id="IPR036010">
    <property type="entry name" value="2Fe-2S_ferredoxin-like_sf"/>
</dbReference>